<dbReference type="RefSeq" id="XP_040630207.1">
    <property type="nucleotide sequence ID" value="XM_040770018.1"/>
</dbReference>
<sequence length="175" mass="18477">MDEPMDVHHEARKEEVHLSSDMTSPPHSPFSWSHDDAPSSPPSSPSAPPPPPPPPPPRPPPARSIPLPPQPVSHPAAGEDSAAASVRTATQHEVTAHEVTAPRQIPASPPPPSSAVLAARYSALTAIDSQADNLGISISNLDIPPADLAFQPDEQDRITQSPLQCYFDLHPQAGV</sequence>
<organism evidence="2 3">
    <name type="scientific">Dacryopinax primogenitus (strain DJM 731)</name>
    <name type="common">Brown rot fungus</name>
    <dbReference type="NCBI Taxonomy" id="1858805"/>
    <lineage>
        <taxon>Eukaryota</taxon>
        <taxon>Fungi</taxon>
        <taxon>Dikarya</taxon>
        <taxon>Basidiomycota</taxon>
        <taxon>Agaricomycotina</taxon>
        <taxon>Dacrymycetes</taxon>
        <taxon>Dacrymycetales</taxon>
        <taxon>Dacrymycetaceae</taxon>
        <taxon>Dacryopinax</taxon>
    </lineage>
</organism>
<feature type="compositionally biased region" description="Pro residues" evidence="1">
    <location>
        <begin position="39"/>
        <end position="72"/>
    </location>
</feature>
<dbReference type="Proteomes" id="UP000030653">
    <property type="component" value="Unassembled WGS sequence"/>
</dbReference>
<dbReference type="EMBL" id="JH795860">
    <property type="protein sequence ID" value="EJU03313.1"/>
    <property type="molecule type" value="Genomic_DNA"/>
</dbReference>
<gene>
    <name evidence="2" type="ORF">DACRYDRAFT_115500</name>
</gene>
<accession>M5GEJ4</accession>
<dbReference type="HOGENOM" id="CLU_1532501_0_0_1"/>
<feature type="region of interest" description="Disordered" evidence="1">
    <location>
        <begin position="1"/>
        <end position="114"/>
    </location>
</feature>
<evidence type="ECO:0000256" key="1">
    <source>
        <dbReference type="SAM" id="MobiDB-lite"/>
    </source>
</evidence>
<feature type="compositionally biased region" description="Basic and acidic residues" evidence="1">
    <location>
        <begin position="1"/>
        <end position="18"/>
    </location>
</feature>
<proteinExistence type="predicted"/>
<reference evidence="2 3" key="1">
    <citation type="journal article" date="2012" name="Science">
        <title>The Paleozoic origin of enzymatic lignin decomposition reconstructed from 31 fungal genomes.</title>
        <authorList>
            <person name="Floudas D."/>
            <person name="Binder M."/>
            <person name="Riley R."/>
            <person name="Barry K."/>
            <person name="Blanchette R.A."/>
            <person name="Henrissat B."/>
            <person name="Martinez A.T."/>
            <person name="Otillar R."/>
            <person name="Spatafora J.W."/>
            <person name="Yadav J.S."/>
            <person name="Aerts A."/>
            <person name="Benoit I."/>
            <person name="Boyd A."/>
            <person name="Carlson A."/>
            <person name="Copeland A."/>
            <person name="Coutinho P.M."/>
            <person name="de Vries R.P."/>
            <person name="Ferreira P."/>
            <person name="Findley K."/>
            <person name="Foster B."/>
            <person name="Gaskell J."/>
            <person name="Glotzer D."/>
            <person name="Gorecki P."/>
            <person name="Heitman J."/>
            <person name="Hesse C."/>
            <person name="Hori C."/>
            <person name="Igarashi K."/>
            <person name="Jurgens J.A."/>
            <person name="Kallen N."/>
            <person name="Kersten P."/>
            <person name="Kohler A."/>
            <person name="Kuees U."/>
            <person name="Kumar T.K.A."/>
            <person name="Kuo A."/>
            <person name="LaButti K."/>
            <person name="Larrondo L.F."/>
            <person name="Lindquist E."/>
            <person name="Ling A."/>
            <person name="Lombard V."/>
            <person name="Lucas S."/>
            <person name="Lundell T."/>
            <person name="Martin R."/>
            <person name="McLaughlin D.J."/>
            <person name="Morgenstern I."/>
            <person name="Morin E."/>
            <person name="Murat C."/>
            <person name="Nagy L.G."/>
            <person name="Nolan M."/>
            <person name="Ohm R.A."/>
            <person name="Patyshakuliyeva A."/>
            <person name="Rokas A."/>
            <person name="Ruiz-Duenas F.J."/>
            <person name="Sabat G."/>
            <person name="Salamov A."/>
            <person name="Samejima M."/>
            <person name="Schmutz J."/>
            <person name="Slot J.C."/>
            <person name="St John F."/>
            <person name="Stenlid J."/>
            <person name="Sun H."/>
            <person name="Sun S."/>
            <person name="Syed K."/>
            <person name="Tsang A."/>
            <person name="Wiebenga A."/>
            <person name="Young D."/>
            <person name="Pisabarro A."/>
            <person name="Eastwood D.C."/>
            <person name="Martin F."/>
            <person name="Cullen D."/>
            <person name="Grigoriev I.V."/>
            <person name="Hibbett D.S."/>
        </authorList>
    </citation>
    <scope>NUCLEOTIDE SEQUENCE [LARGE SCALE GENOMIC DNA]</scope>
    <source>
        <strain evidence="2 3">DJM-731 SS1</strain>
    </source>
</reference>
<dbReference type="GeneID" id="63685080"/>
<name>M5GEJ4_DACPD</name>
<evidence type="ECO:0000313" key="2">
    <source>
        <dbReference type="EMBL" id="EJU03313.1"/>
    </source>
</evidence>
<evidence type="ECO:0000313" key="3">
    <source>
        <dbReference type="Proteomes" id="UP000030653"/>
    </source>
</evidence>
<dbReference type="AlphaFoldDB" id="M5GEJ4"/>
<keyword evidence="3" id="KW-1185">Reference proteome</keyword>
<protein>
    <submittedName>
        <fullName evidence="2">Uncharacterized protein</fullName>
    </submittedName>
</protein>